<proteinExistence type="predicted"/>
<evidence type="ECO:0000313" key="1">
    <source>
        <dbReference type="EMBL" id="PWK13839.1"/>
    </source>
</evidence>
<sequence length="197" mass="22452">MVDRLCAFLEQQPELVPLSDLRLRHLQAVYASRQHLFAVAGYAGEVELLQNWNRAAHQLAFKVQRNMPLELDALRWDMYLLLFVDADEVSAEVQKQIENNRFYFRKIVLTRADLAEELLRDRLPLWFGDQQAGARPTAVWFEEAQFLRKLEESVEEDAARQLGADFFANGVQDADELLQLLGEAVTTGGETDAATGD</sequence>
<dbReference type="Proteomes" id="UP000245634">
    <property type="component" value="Unassembled WGS sequence"/>
</dbReference>
<accession>A0A316DA37</accession>
<dbReference type="AlphaFoldDB" id="A0A316DA37"/>
<reference evidence="1 2" key="1">
    <citation type="submission" date="2018-05" db="EMBL/GenBank/DDBJ databases">
        <title>Genomic Encyclopedia of Type Strains, Phase IV (KMG-IV): sequencing the most valuable type-strain genomes for metagenomic binning, comparative biology and taxonomic classification.</title>
        <authorList>
            <person name="Goeker M."/>
        </authorList>
    </citation>
    <scope>NUCLEOTIDE SEQUENCE [LARGE SCALE GENOMIC DNA]</scope>
    <source>
        <strain evidence="1 2">DSM 18773</strain>
    </source>
</reference>
<dbReference type="InterPro" id="IPR046905">
    <property type="entry name" value="ABC-3C_MC1"/>
</dbReference>
<dbReference type="Pfam" id="PF20289">
    <property type="entry name" value="MComp1"/>
    <property type="match status" value="1"/>
</dbReference>
<dbReference type="OrthoDB" id="2967914at2"/>
<protein>
    <submittedName>
        <fullName evidence="1">Uncharacterized protein</fullName>
    </submittedName>
</protein>
<keyword evidence="2" id="KW-1185">Reference proteome</keyword>
<organism evidence="1 2">
    <name type="scientific">Tumebacillus permanentifrigoris</name>
    <dbReference type="NCBI Taxonomy" id="378543"/>
    <lineage>
        <taxon>Bacteria</taxon>
        <taxon>Bacillati</taxon>
        <taxon>Bacillota</taxon>
        <taxon>Bacilli</taxon>
        <taxon>Bacillales</taxon>
        <taxon>Alicyclobacillaceae</taxon>
        <taxon>Tumebacillus</taxon>
    </lineage>
</organism>
<name>A0A316DA37_9BACL</name>
<dbReference type="RefSeq" id="WP_109688360.1">
    <property type="nucleotide sequence ID" value="NZ_QGGL01000006.1"/>
</dbReference>
<evidence type="ECO:0000313" key="2">
    <source>
        <dbReference type="Proteomes" id="UP000245634"/>
    </source>
</evidence>
<dbReference type="EMBL" id="QGGL01000006">
    <property type="protein sequence ID" value="PWK13839.1"/>
    <property type="molecule type" value="Genomic_DNA"/>
</dbReference>
<gene>
    <name evidence="1" type="ORF">C7459_106119</name>
</gene>
<comment type="caution">
    <text evidence="1">The sequence shown here is derived from an EMBL/GenBank/DDBJ whole genome shotgun (WGS) entry which is preliminary data.</text>
</comment>